<evidence type="ECO:0000313" key="2">
    <source>
        <dbReference type="Proteomes" id="UP000812440"/>
    </source>
</evidence>
<evidence type="ECO:0000313" key="1">
    <source>
        <dbReference type="EMBL" id="KAG8437122.1"/>
    </source>
</evidence>
<protein>
    <submittedName>
        <fullName evidence="1">Uncharacterized protein</fullName>
    </submittedName>
</protein>
<sequence length="88" mass="10116">MGKICLWFVIICVLSLWICISLFHLVVVNGSIDCIVVFRENRDYTCSLKCQCHSFIHIVHVFWTSTICLSSAKDIFNKMKIEGVCSKQ</sequence>
<proteinExistence type="predicted"/>
<gene>
    <name evidence="1" type="ORF">GDO86_007991</name>
</gene>
<comment type="caution">
    <text evidence="1">The sequence shown here is derived from an EMBL/GenBank/DDBJ whole genome shotgun (WGS) entry which is preliminary data.</text>
</comment>
<organism evidence="1 2">
    <name type="scientific">Hymenochirus boettgeri</name>
    <name type="common">Congo dwarf clawed frog</name>
    <dbReference type="NCBI Taxonomy" id="247094"/>
    <lineage>
        <taxon>Eukaryota</taxon>
        <taxon>Metazoa</taxon>
        <taxon>Chordata</taxon>
        <taxon>Craniata</taxon>
        <taxon>Vertebrata</taxon>
        <taxon>Euteleostomi</taxon>
        <taxon>Amphibia</taxon>
        <taxon>Batrachia</taxon>
        <taxon>Anura</taxon>
        <taxon>Pipoidea</taxon>
        <taxon>Pipidae</taxon>
        <taxon>Pipinae</taxon>
        <taxon>Hymenochirus</taxon>
    </lineage>
</organism>
<keyword evidence="2" id="KW-1185">Reference proteome</keyword>
<name>A0A8T2IYT0_9PIPI</name>
<dbReference type="EMBL" id="JAACNH010000007">
    <property type="protein sequence ID" value="KAG8437122.1"/>
    <property type="molecule type" value="Genomic_DNA"/>
</dbReference>
<dbReference type="Proteomes" id="UP000812440">
    <property type="component" value="Chromosome 4"/>
</dbReference>
<dbReference type="AlphaFoldDB" id="A0A8T2IYT0"/>
<reference evidence="1" key="1">
    <citation type="thesis" date="2020" institute="ProQuest LLC" country="789 East Eisenhower Parkway, Ann Arbor, MI, USA">
        <title>Comparative Genomics and Chromosome Evolution.</title>
        <authorList>
            <person name="Mudd A.B."/>
        </authorList>
    </citation>
    <scope>NUCLEOTIDE SEQUENCE</scope>
    <source>
        <strain evidence="1">Female2</strain>
        <tissue evidence="1">Blood</tissue>
    </source>
</reference>
<accession>A0A8T2IYT0</accession>